<comment type="caution">
    <text evidence="8">The sequence shown here is derived from an EMBL/GenBank/DDBJ whole genome shotgun (WGS) entry which is preliminary data.</text>
</comment>
<dbReference type="CDD" id="cd00096">
    <property type="entry name" value="Ig"/>
    <property type="match status" value="1"/>
</dbReference>
<evidence type="ECO:0000256" key="6">
    <source>
        <dbReference type="SAM" id="SignalP"/>
    </source>
</evidence>
<dbReference type="PANTHER" id="PTHR12080:SF134">
    <property type="entry name" value="CD48 ANTIGEN"/>
    <property type="match status" value="1"/>
</dbReference>
<sequence length="472" mass="52998">MNSTFPTLLVWSMSLMFSVQSNDTYGYLGSALYLHLNVENILNSSDFLLKKDTTLVFKVNKAVSQFYQEYRNRTVIYPNGTIIFNEARATDSGHYIVEMFDESGTMLHKAAHSVIIIESVVEGVLGSSALFHLKNKTHGTEMKWNKGGAVVASLIKGKPRYSGYYENRAQIFENGTLRLHKIQENDLGIYTVNVTDKDGNNAYTEYAELLISNLTELPCLYGATACSVTFFNEHMDGRNISDAKWKKGENSVAEFKGPTPCYYEEYGSRAEIFMNGTLRLDRTLKTDTGNYSVEFFDNKIKQKWITQLFIMDPVSQPVLKYSCLPDGEVQFYCSVENGSDPVFQWSLNGNPLDGDSVRKHVLVVYNDSGSLVCSALNHVSKKQSDLVSFTCAGRRRMNSVIWYVVAVIVGIAVFVFIPAVAMHKRSNTNPQPQTNLMLLTPVPQQEDEMPDHPSPPEDRVCTTATGLSTFTY</sequence>
<evidence type="ECO:0000256" key="1">
    <source>
        <dbReference type="ARBA" id="ARBA00004370"/>
    </source>
</evidence>
<gene>
    <name evidence="8" type="ORF">AOXY_G22072</name>
</gene>
<feature type="signal peptide" evidence="6">
    <location>
        <begin position="1"/>
        <end position="21"/>
    </location>
</feature>
<keyword evidence="5" id="KW-1133">Transmembrane helix</keyword>
<dbReference type="SUPFAM" id="SSF48726">
    <property type="entry name" value="Immunoglobulin"/>
    <property type="match status" value="4"/>
</dbReference>
<keyword evidence="9" id="KW-1185">Reference proteome</keyword>
<keyword evidence="2 6" id="KW-0732">Signal</keyword>
<dbReference type="Gene3D" id="2.60.40.10">
    <property type="entry name" value="Immunoglobulins"/>
    <property type="match status" value="4"/>
</dbReference>
<evidence type="ECO:0000256" key="2">
    <source>
        <dbReference type="ARBA" id="ARBA00022729"/>
    </source>
</evidence>
<organism evidence="8 9">
    <name type="scientific">Acipenser oxyrinchus oxyrinchus</name>
    <dbReference type="NCBI Taxonomy" id="40147"/>
    <lineage>
        <taxon>Eukaryota</taxon>
        <taxon>Metazoa</taxon>
        <taxon>Chordata</taxon>
        <taxon>Craniata</taxon>
        <taxon>Vertebrata</taxon>
        <taxon>Euteleostomi</taxon>
        <taxon>Actinopterygii</taxon>
        <taxon>Chondrostei</taxon>
        <taxon>Acipenseriformes</taxon>
        <taxon>Acipenseridae</taxon>
        <taxon>Acipenser</taxon>
    </lineage>
</organism>
<evidence type="ECO:0000313" key="8">
    <source>
        <dbReference type="EMBL" id="KAK1159396.1"/>
    </source>
</evidence>
<dbReference type="Proteomes" id="UP001230051">
    <property type="component" value="Unassembled WGS sequence"/>
</dbReference>
<keyword evidence="4" id="KW-0325">Glycoprotein</keyword>
<protein>
    <recommendedName>
        <fullName evidence="7">Ig-like domain-containing protein</fullName>
    </recommendedName>
</protein>
<evidence type="ECO:0000256" key="3">
    <source>
        <dbReference type="ARBA" id="ARBA00023136"/>
    </source>
</evidence>
<reference evidence="8" key="1">
    <citation type="submission" date="2022-02" db="EMBL/GenBank/DDBJ databases">
        <title>Atlantic sturgeon de novo genome assembly.</title>
        <authorList>
            <person name="Stock M."/>
            <person name="Klopp C."/>
            <person name="Guiguen Y."/>
            <person name="Cabau C."/>
            <person name="Parinello H."/>
            <person name="Santidrian Yebra-Pimentel E."/>
            <person name="Kuhl H."/>
            <person name="Dirks R.P."/>
            <person name="Guessner J."/>
            <person name="Wuertz S."/>
            <person name="Du K."/>
            <person name="Schartl M."/>
        </authorList>
    </citation>
    <scope>NUCLEOTIDE SEQUENCE</scope>
    <source>
        <strain evidence="8">STURGEONOMICS-FGT-2020</strain>
        <tissue evidence="8">Whole blood</tissue>
    </source>
</reference>
<evidence type="ECO:0000313" key="9">
    <source>
        <dbReference type="Proteomes" id="UP001230051"/>
    </source>
</evidence>
<dbReference type="InterPro" id="IPR007110">
    <property type="entry name" value="Ig-like_dom"/>
</dbReference>
<feature type="chain" id="PRO_5042098122" description="Ig-like domain-containing protein" evidence="6">
    <location>
        <begin position="22"/>
        <end position="472"/>
    </location>
</feature>
<dbReference type="InterPro" id="IPR015631">
    <property type="entry name" value="CD2/SLAM_rcpt"/>
</dbReference>
<evidence type="ECO:0000256" key="5">
    <source>
        <dbReference type="SAM" id="Phobius"/>
    </source>
</evidence>
<name>A0AAD8CZ80_ACIOX</name>
<keyword evidence="5" id="KW-0812">Transmembrane</keyword>
<keyword evidence="3 5" id="KW-0472">Membrane</keyword>
<dbReference type="InterPro" id="IPR036179">
    <property type="entry name" value="Ig-like_dom_sf"/>
</dbReference>
<feature type="transmembrane region" description="Helical" evidence="5">
    <location>
        <begin position="400"/>
        <end position="421"/>
    </location>
</feature>
<evidence type="ECO:0000259" key="7">
    <source>
        <dbReference type="PROSITE" id="PS50835"/>
    </source>
</evidence>
<feature type="domain" description="Ig-like" evidence="7">
    <location>
        <begin position="313"/>
        <end position="390"/>
    </location>
</feature>
<proteinExistence type="predicted"/>
<dbReference type="PROSITE" id="PS50835">
    <property type="entry name" value="IG_LIKE"/>
    <property type="match status" value="1"/>
</dbReference>
<dbReference type="GO" id="GO:0016020">
    <property type="term" value="C:membrane"/>
    <property type="evidence" value="ECO:0007669"/>
    <property type="project" value="UniProtKB-SubCell"/>
</dbReference>
<dbReference type="InterPro" id="IPR013783">
    <property type="entry name" value="Ig-like_fold"/>
</dbReference>
<evidence type="ECO:0000256" key="4">
    <source>
        <dbReference type="ARBA" id="ARBA00023180"/>
    </source>
</evidence>
<dbReference type="AlphaFoldDB" id="A0AAD8CZ80"/>
<comment type="subcellular location">
    <subcellularLocation>
        <location evidence="1">Membrane</location>
    </subcellularLocation>
</comment>
<accession>A0AAD8CZ80</accession>
<dbReference type="PANTHER" id="PTHR12080">
    <property type="entry name" value="SIGNALING LYMPHOCYTIC ACTIVATION MOLECULE"/>
    <property type="match status" value="1"/>
</dbReference>
<dbReference type="EMBL" id="JAGXEW010000022">
    <property type="protein sequence ID" value="KAK1159396.1"/>
    <property type="molecule type" value="Genomic_DNA"/>
</dbReference>